<evidence type="ECO:0000259" key="12">
    <source>
        <dbReference type="PROSITE" id="PS50189"/>
    </source>
</evidence>
<dbReference type="GO" id="GO:0060070">
    <property type="term" value="P:canonical Wnt signaling pathway"/>
    <property type="evidence" value="ECO:0007669"/>
    <property type="project" value="TreeGrafter"/>
</dbReference>
<dbReference type="SMART" id="SM00063">
    <property type="entry name" value="FRI"/>
    <property type="match status" value="1"/>
</dbReference>
<dbReference type="PROSITE" id="PS50189">
    <property type="entry name" value="NTR"/>
    <property type="match status" value="1"/>
</dbReference>
<dbReference type="OMA" id="VSKLCHR"/>
<evidence type="ECO:0000256" key="1">
    <source>
        <dbReference type="ARBA" id="ARBA00004613"/>
    </source>
</evidence>
<keyword evidence="8 9" id="KW-1015">Disulfide bond</keyword>
<dbReference type="GO" id="GO:0017147">
    <property type="term" value="F:Wnt-protein binding"/>
    <property type="evidence" value="ECO:0007669"/>
    <property type="project" value="TreeGrafter"/>
</dbReference>
<protein>
    <recommendedName>
        <fullName evidence="15">FZ domain-containing protein</fullName>
    </recommendedName>
</protein>
<dbReference type="FunFam" id="1.10.2000.10:FF:000001">
    <property type="entry name" value="secreted frizzled-related protein 2"/>
    <property type="match status" value="1"/>
</dbReference>
<keyword evidence="7" id="KW-0221">Differentiation</keyword>
<evidence type="ECO:0000256" key="5">
    <source>
        <dbReference type="ARBA" id="ARBA00022687"/>
    </source>
</evidence>
<keyword evidence="6 10" id="KW-0732">Signal</keyword>
<dbReference type="GO" id="GO:0035567">
    <property type="term" value="P:non-canonical Wnt signaling pathway"/>
    <property type="evidence" value="ECO:0007669"/>
    <property type="project" value="TreeGrafter"/>
</dbReference>
<dbReference type="RefSeq" id="XP_017538362.1">
    <property type="nucleotide sequence ID" value="XM_017682873.2"/>
</dbReference>
<feature type="domain" description="NTR" evidence="12">
    <location>
        <begin position="190"/>
        <end position="316"/>
    </location>
</feature>
<reference evidence="13 14" key="1">
    <citation type="submission" date="2020-10" db="EMBL/GenBank/DDBJ databases">
        <title>Pygocentrus nattereri (red-bellied piranha) genome, fPygNat1, primary haplotype.</title>
        <authorList>
            <person name="Myers G."/>
            <person name="Meyer A."/>
            <person name="Karagic N."/>
            <person name="Pippel M."/>
            <person name="Winkler S."/>
            <person name="Tracey A."/>
            <person name="Wood J."/>
            <person name="Formenti G."/>
            <person name="Howe K."/>
            <person name="Fedrigo O."/>
            <person name="Jarvis E.D."/>
        </authorList>
    </citation>
    <scope>NUCLEOTIDE SEQUENCE [LARGE SCALE GENOMIC DNA]</scope>
</reference>
<comment type="subcellular location">
    <subcellularLocation>
        <location evidence="1">Secreted</location>
    </subcellularLocation>
</comment>
<dbReference type="InterPro" id="IPR036790">
    <property type="entry name" value="Frizzled_dom_sf"/>
</dbReference>
<feature type="chain" id="PRO_5017473431" description="FZ domain-containing protein" evidence="10">
    <location>
        <begin position="22"/>
        <end position="316"/>
    </location>
</feature>
<dbReference type="InterPro" id="IPR020067">
    <property type="entry name" value="Frizzled_dom"/>
</dbReference>
<dbReference type="GeneID" id="108411352"/>
<evidence type="ECO:0008006" key="15">
    <source>
        <dbReference type="Google" id="ProtNLM"/>
    </source>
</evidence>
<feature type="domain" description="FZ" evidence="11">
    <location>
        <begin position="51"/>
        <end position="171"/>
    </location>
</feature>
<comment type="caution">
    <text evidence="9">Lacks conserved residue(s) required for the propagation of feature annotation.</text>
</comment>
<comment type="similarity">
    <text evidence="2">Belongs to the secreted frizzled-related protein (sFRP) family.</text>
</comment>
<dbReference type="PROSITE" id="PS50038">
    <property type="entry name" value="FZ"/>
    <property type="match status" value="1"/>
</dbReference>
<organism evidence="13 14">
    <name type="scientific">Pygocentrus nattereri</name>
    <name type="common">Red-bellied piranha</name>
    <dbReference type="NCBI Taxonomy" id="42514"/>
    <lineage>
        <taxon>Eukaryota</taxon>
        <taxon>Metazoa</taxon>
        <taxon>Chordata</taxon>
        <taxon>Craniata</taxon>
        <taxon>Vertebrata</taxon>
        <taxon>Euteleostomi</taxon>
        <taxon>Actinopterygii</taxon>
        <taxon>Neopterygii</taxon>
        <taxon>Teleostei</taxon>
        <taxon>Ostariophysi</taxon>
        <taxon>Characiformes</taxon>
        <taxon>Characoidei</taxon>
        <taxon>Pygocentrus</taxon>
    </lineage>
</organism>
<keyword evidence="14" id="KW-1185">Reference proteome</keyword>
<dbReference type="GO" id="GO:0005615">
    <property type="term" value="C:extracellular space"/>
    <property type="evidence" value="ECO:0007669"/>
    <property type="project" value="TreeGrafter"/>
</dbReference>
<dbReference type="PANTHER" id="PTHR11309">
    <property type="entry name" value="FRIZZLED"/>
    <property type="match status" value="1"/>
</dbReference>
<proteinExistence type="inferred from homology"/>
<reference evidence="13" key="3">
    <citation type="submission" date="2025-09" db="UniProtKB">
        <authorList>
            <consortium name="Ensembl"/>
        </authorList>
    </citation>
    <scope>IDENTIFICATION</scope>
</reference>
<dbReference type="AlphaFoldDB" id="A0A3B4BND9"/>
<accession>A0A3B4BND9</accession>
<dbReference type="SUPFAM" id="SSF63501">
    <property type="entry name" value="Frizzled cysteine-rich domain"/>
    <property type="match status" value="1"/>
</dbReference>
<dbReference type="InterPro" id="IPR015526">
    <property type="entry name" value="Frizzled/SFRP"/>
</dbReference>
<sequence length="316" mass="34633">MLARMAGRSVALSVLVLASSGLVFKADDDIKLDEVAASVISDFVTSAEFGITRSVCKPVPSTMGLCHGIGYEALRLPNLLGHDSVKEAQQQAAAWIPLVSKRCHSDTRKFLCSLFAPACLEELSAAVPPCRSLCAAVRDGCLPVMSAFGFPWPEAFNCSRFPAREELCIPGAEDAGRVEVTEKDRGIVLCDACSPASEGERDIQKNFCSSQFAFRLQMGSSTLEGVDLRVVPQGRSRILRWEGSEQEQQTAMQQSILWLPEATNCSCQALEGQVVGPLLALGNMQDGRMVLFRLMKWSRNEKELKKFIRKLTRQPC</sequence>
<dbReference type="GeneTree" id="ENSGT00940000156432"/>
<evidence type="ECO:0000256" key="3">
    <source>
        <dbReference type="ARBA" id="ARBA00022473"/>
    </source>
</evidence>
<evidence type="ECO:0000259" key="11">
    <source>
        <dbReference type="PROSITE" id="PS50038"/>
    </source>
</evidence>
<dbReference type="GO" id="GO:0030154">
    <property type="term" value="P:cell differentiation"/>
    <property type="evidence" value="ECO:0007669"/>
    <property type="project" value="UniProtKB-KW"/>
</dbReference>
<dbReference type="Ensembl" id="ENSPNAT00000012435.2">
    <property type="protein sequence ID" value="ENSPNAP00000001282.1"/>
    <property type="gene ID" value="ENSPNAG00000008075.2"/>
</dbReference>
<evidence type="ECO:0000256" key="9">
    <source>
        <dbReference type="PROSITE-ProRule" id="PRU00090"/>
    </source>
</evidence>
<dbReference type="Gene3D" id="1.10.2000.10">
    <property type="entry name" value="Frizzled cysteine-rich domain"/>
    <property type="match status" value="1"/>
</dbReference>
<dbReference type="OrthoDB" id="5985572at2759"/>
<keyword evidence="4" id="KW-0964">Secreted</keyword>
<feature type="signal peptide" evidence="10">
    <location>
        <begin position="1"/>
        <end position="21"/>
    </location>
</feature>
<keyword evidence="3" id="KW-0217">Developmental protein</keyword>
<feature type="disulfide bond" evidence="9">
    <location>
        <begin position="134"/>
        <end position="158"/>
    </location>
</feature>
<evidence type="ECO:0000256" key="2">
    <source>
        <dbReference type="ARBA" id="ARBA00010054"/>
    </source>
</evidence>
<dbReference type="InterPro" id="IPR001134">
    <property type="entry name" value="Netrin_domain"/>
</dbReference>
<evidence type="ECO:0000313" key="13">
    <source>
        <dbReference type="Ensembl" id="ENSPNAP00000001282.1"/>
    </source>
</evidence>
<dbReference type="Proteomes" id="UP001501920">
    <property type="component" value="Chromosome 17"/>
</dbReference>
<evidence type="ECO:0000256" key="10">
    <source>
        <dbReference type="SAM" id="SignalP"/>
    </source>
</evidence>
<dbReference type="STRING" id="42514.ENSPNAP00000001282"/>
<feature type="disulfide bond" evidence="9">
    <location>
        <begin position="66"/>
        <end position="112"/>
    </location>
</feature>
<name>A0A3B4BND9_PYGNA</name>
<evidence type="ECO:0000256" key="4">
    <source>
        <dbReference type="ARBA" id="ARBA00022525"/>
    </source>
</evidence>
<evidence type="ECO:0000256" key="6">
    <source>
        <dbReference type="ARBA" id="ARBA00022729"/>
    </source>
</evidence>
<evidence type="ECO:0000313" key="14">
    <source>
        <dbReference type="Proteomes" id="UP001501920"/>
    </source>
</evidence>
<keyword evidence="5" id="KW-0879">Wnt signaling pathway</keyword>
<evidence type="ECO:0000256" key="7">
    <source>
        <dbReference type="ARBA" id="ARBA00022782"/>
    </source>
</evidence>
<dbReference type="PANTHER" id="PTHR11309:SF149">
    <property type="entry name" value="SECRETED FRIZZLED-RELATED PROTEIN 2-LIKE"/>
    <property type="match status" value="1"/>
</dbReference>
<feature type="disulfide bond" evidence="9">
    <location>
        <begin position="103"/>
        <end position="141"/>
    </location>
</feature>
<dbReference type="Pfam" id="PF01392">
    <property type="entry name" value="Fz"/>
    <property type="match status" value="1"/>
</dbReference>
<reference evidence="13" key="2">
    <citation type="submission" date="2025-08" db="UniProtKB">
        <authorList>
            <consortium name="Ensembl"/>
        </authorList>
    </citation>
    <scope>IDENTIFICATION</scope>
</reference>
<dbReference type="CTD" id="100538205"/>
<evidence type="ECO:0000256" key="8">
    <source>
        <dbReference type="ARBA" id="ARBA00023157"/>
    </source>
</evidence>